<protein>
    <submittedName>
        <fullName evidence="3">PRD domain-containing protein</fullName>
    </submittedName>
</protein>
<dbReference type="Pfam" id="PF00874">
    <property type="entry name" value="PRD"/>
    <property type="match status" value="2"/>
</dbReference>
<gene>
    <name evidence="3" type="ORF">IAA17_04635</name>
</gene>
<proteinExistence type="predicted"/>
<dbReference type="EMBL" id="DXBC01000069">
    <property type="protein sequence ID" value="HIZ79053.1"/>
    <property type="molecule type" value="Genomic_DNA"/>
</dbReference>
<dbReference type="PANTHER" id="PTHR30185:SF15">
    <property type="entry name" value="CRYPTIC BETA-GLUCOSIDE BGL OPERON ANTITERMINATOR"/>
    <property type="match status" value="1"/>
</dbReference>
<feature type="domain" description="PRD" evidence="2">
    <location>
        <begin position="31"/>
        <end position="136"/>
    </location>
</feature>
<evidence type="ECO:0000313" key="4">
    <source>
        <dbReference type="Proteomes" id="UP000824101"/>
    </source>
</evidence>
<dbReference type="InterPro" id="IPR011608">
    <property type="entry name" value="PRD"/>
</dbReference>
<accession>A0A9D2GH32</accession>
<dbReference type="SUPFAM" id="SSF63520">
    <property type="entry name" value="PTS-regulatory domain, PRD"/>
    <property type="match status" value="2"/>
</dbReference>
<feature type="non-terminal residue" evidence="3">
    <location>
        <position position="1"/>
    </location>
</feature>
<dbReference type="InterPro" id="IPR050661">
    <property type="entry name" value="BglG_antiterminators"/>
</dbReference>
<dbReference type="GO" id="GO:0006355">
    <property type="term" value="P:regulation of DNA-templated transcription"/>
    <property type="evidence" value="ECO:0007669"/>
    <property type="project" value="InterPro"/>
</dbReference>
<organism evidence="3 4">
    <name type="scientific">Candidatus Lachnoclostridium stercorigallinarum</name>
    <dbReference type="NCBI Taxonomy" id="2838634"/>
    <lineage>
        <taxon>Bacteria</taxon>
        <taxon>Bacillati</taxon>
        <taxon>Bacillota</taxon>
        <taxon>Clostridia</taxon>
        <taxon>Lachnospirales</taxon>
        <taxon>Lachnospiraceae</taxon>
    </lineage>
</organism>
<evidence type="ECO:0000256" key="1">
    <source>
        <dbReference type="ARBA" id="ARBA00022737"/>
    </source>
</evidence>
<name>A0A9D2GH32_9FIRM</name>
<dbReference type="AlphaFoldDB" id="A0A9D2GH32"/>
<dbReference type="PANTHER" id="PTHR30185">
    <property type="entry name" value="CRYPTIC BETA-GLUCOSIDE BGL OPERON ANTITERMINATOR"/>
    <property type="match status" value="1"/>
</dbReference>
<dbReference type="Gene3D" id="1.10.1790.10">
    <property type="entry name" value="PRD domain"/>
    <property type="match status" value="2"/>
</dbReference>
<keyword evidence="1" id="KW-0677">Repeat</keyword>
<reference evidence="3" key="1">
    <citation type="journal article" date="2021" name="PeerJ">
        <title>Extensive microbial diversity within the chicken gut microbiome revealed by metagenomics and culture.</title>
        <authorList>
            <person name="Gilroy R."/>
            <person name="Ravi A."/>
            <person name="Getino M."/>
            <person name="Pursley I."/>
            <person name="Horton D.L."/>
            <person name="Alikhan N.F."/>
            <person name="Baker D."/>
            <person name="Gharbi K."/>
            <person name="Hall N."/>
            <person name="Watson M."/>
            <person name="Adriaenssens E.M."/>
            <person name="Foster-Nyarko E."/>
            <person name="Jarju S."/>
            <person name="Secka A."/>
            <person name="Antonio M."/>
            <person name="Oren A."/>
            <person name="Chaudhuri R.R."/>
            <person name="La Ragione R."/>
            <person name="Hildebrand F."/>
            <person name="Pallen M.J."/>
        </authorList>
    </citation>
    <scope>NUCLEOTIDE SEQUENCE</scope>
    <source>
        <strain evidence="3">ChiBcec1-1093</strain>
    </source>
</reference>
<evidence type="ECO:0000259" key="2">
    <source>
        <dbReference type="PROSITE" id="PS51372"/>
    </source>
</evidence>
<feature type="domain" description="PRD" evidence="2">
    <location>
        <begin position="137"/>
        <end position="248"/>
    </location>
</feature>
<evidence type="ECO:0000313" key="3">
    <source>
        <dbReference type="EMBL" id="HIZ79053.1"/>
    </source>
</evidence>
<reference evidence="3" key="2">
    <citation type="submission" date="2021-04" db="EMBL/GenBank/DDBJ databases">
        <authorList>
            <person name="Gilroy R."/>
        </authorList>
    </citation>
    <scope>NUCLEOTIDE SEQUENCE</scope>
    <source>
        <strain evidence="3">ChiBcec1-1093</strain>
    </source>
</reference>
<dbReference type="InterPro" id="IPR036634">
    <property type="entry name" value="PRD_sf"/>
</dbReference>
<dbReference type="Proteomes" id="UP000824101">
    <property type="component" value="Unassembled WGS sequence"/>
</dbReference>
<dbReference type="PROSITE" id="PS51372">
    <property type="entry name" value="PRD_2"/>
    <property type="match status" value="2"/>
</dbReference>
<comment type="caution">
    <text evidence="3">The sequence shown here is derived from an EMBL/GenBank/DDBJ whole genome shotgun (WGS) entry which is preliminary data.</text>
</comment>
<sequence>IGYELKESEIQKIFVLRERSVVRDVIRLASEVGEDYFNLTKNIVSYAVETYRMKLMDHIYLALTDHLAFTEKRLRDHVVIENFYTADLRRFNPEEYDVARYGAKLFQERFGMELPEGEIGNIAFHFINAQKNGQFEERNREIDEVVGQILNIVRYGLKISSLEEGITYSRLLTHLRLFVSRLLRGQMTDEDQEDALRRRILEMCPEEYACVERIGRFVLAKYGKQITKQEELYLTIHLHQLMTEKRKETRE</sequence>